<dbReference type="InterPro" id="IPR008964">
    <property type="entry name" value="Invasin/intimin_cell_adhesion"/>
</dbReference>
<dbReference type="SUPFAM" id="SSF49373">
    <property type="entry name" value="Invasin/intimin cell-adhesion fragments"/>
    <property type="match status" value="1"/>
</dbReference>
<dbReference type="AlphaFoldDB" id="W8VZ89"/>
<dbReference type="EMBL" id="AP014548">
    <property type="protein sequence ID" value="BAO54156.1"/>
    <property type="molecule type" value="Genomic_DNA"/>
</dbReference>
<evidence type="ECO:0000313" key="1">
    <source>
        <dbReference type="EMBL" id="BAO54156.1"/>
    </source>
</evidence>
<accession>W8VZ89</accession>
<dbReference type="STRING" id="1454201.NMS_0147"/>
<dbReference type="Gene3D" id="2.60.40.1080">
    <property type="match status" value="1"/>
</dbReference>
<dbReference type="Proteomes" id="UP000031760">
    <property type="component" value="Chromosome"/>
</dbReference>
<keyword evidence="1" id="KW-0378">Hydrolase</keyword>
<keyword evidence="2" id="KW-1185">Reference proteome</keyword>
<evidence type="ECO:0000313" key="2">
    <source>
        <dbReference type="Proteomes" id="UP000031760"/>
    </source>
</evidence>
<protein>
    <submittedName>
        <fullName evidence="1">Glycosyl hydrolase, family 16</fullName>
    </submittedName>
</protein>
<gene>
    <name evidence="1" type="ORF">NMS_0147</name>
</gene>
<reference evidence="1 2" key="1">
    <citation type="journal article" date="2014" name="Proc. Natl. Acad. Sci. U.S.A.">
        <title>Functional characterization of flavobacteria rhodopsins reveals a unique class of light-driven chloride pump in bacteria.</title>
        <authorList>
            <person name="Yoshizawa S."/>
            <person name="Kumagai Y."/>
            <person name="Kim H."/>
            <person name="Ogura Y."/>
            <person name="Hayashi T."/>
            <person name="Iwasaki W."/>
            <person name="DeLong E.F."/>
            <person name="Kogure K."/>
        </authorList>
    </citation>
    <scope>NUCLEOTIDE SEQUENCE [LARGE SCALE GENOMIC DNA]</scope>
    <source>
        <strain evidence="1 2">S1-08</strain>
    </source>
</reference>
<dbReference type="InterPro" id="IPR008979">
    <property type="entry name" value="Galactose-bd-like_sf"/>
</dbReference>
<proteinExistence type="predicted"/>
<organism evidence="1 2">
    <name type="scientific">Nonlabens marinus S1-08</name>
    <dbReference type="NCBI Taxonomy" id="1454201"/>
    <lineage>
        <taxon>Bacteria</taxon>
        <taxon>Pseudomonadati</taxon>
        <taxon>Bacteroidota</taxon>
        <taxon>Flavobacteriia</taxon>
        <taxon>Flavobacteriales</taxon>
        <taxon>Flavobacteriaceae</taxon>
        <taxon>Nonlabens</taxon>
    </lineage>
</organism>
<name>W8VZ89_9FLAO</name>
<dbReference type="Gene3D" id="2.60.120.430">
    <property type="entry name" value="Galactose-binding lectin"/>
    <property type="match status" value="2"/>
</dbReference>
<dbReference type="KEGG" id="nmf:NMS_0147"/>
<dbReference type="Gene3D" id="2.60.120.260">
    <property type="entry name" value="Galactose-binding domain-like"/>
    <property type="match status" value="1"/>
</dbReference>
<dbReference type="HOGENOM" id="CLU_027643_0_0_10"/>
<dbReference type="GO" id="GO:0016787">
    <property type="term" value="F:hydrolase activity"/>
    <property type="evidence" value="ECO:0007669"/>
    <property type="project" value="UniProtKB-KW"/>
</dbReference>
<dbReference type="SUPFAM" id="SSF49785">
    <property type="entry name" value="Galactose-binding domain-like"/>
    <property type="match status" value="1"/>
</dbReference>
<sequence>MFTLILENKMAIMKNKYKMKWINIVVFSLAILALSSCEREISDDAVEALFSNNPDVFIDGFSAGLDYFPFGGSKLDAFTVDTETVFEGSAAMRFDVPNVGDPDGAFAGAIFREENGGRNLTGYDALTFYAKATTPGTINEIGFGQDFGENKYQVVRPNLRLTTAWKKYIIPIPDPSVLVQERGLFWYAEGPEDGDGYTFWIDNLQYEKLGTIAQPRASILNGQDVSQQTFIGASTNLNGLTTTFNTANGDVTVVPAPAYFDFVSSNTSVATVDETGQVSIIGSGTTVITASLQGQNATGSLTLESLGEFTQAPTPTRDPANVISIFSDAYPNVPVDYYNGFFNGDGQTTQGGAPPIDINGQEVINYTNLNFVGIGAFMDVQPINASQMTHIHVDINVQEVIQAGDQLTLQLLNGVQTANEISGSRVISGANLRTNEWVGFDIPLGEFTGLSARNAIGLLFFISNNNANVPTISNIYVDNIYFYKDVVAPSPNVDDSAATQVALPVGFESATLTYRLSGFEGAVPSVVDNPSRTGINPTAKVGQSIKTNGAQFFAGNSLELDAPVNLSNSKKFRMKVRSPKAGIPIRIQLENAANSSRIFLDASTTVANEWEELEWDFTGMNTTPSYVRVVIFFEFIPNRAGDGSTYYFDDLKILN</sequence>